<dbReference type="PANTHER" id="PTHR45620">
    <property type="entry name" value="PDF RECEPTOR-LIKE PROTEIN-RELATED"/>
    <property type="match status" value="1"/>
</dbReference>
<dbReference type="EMBL" id="JAGEUA010000003">
    <property type="protein sequence ID" value="KAL0993558.1"/>
    <property type="molecule type" value="Genomic_DNA"/>
</dbReference>
<organism evidence="2 3">
    <name type="scientific">Umbra pygmaea</name>
    <name type="common">Eastern mudminnow</name>
    <dbReference type="NCBI Taxonomy" id="75934"/>
    <lineage>
        <taxon>Eukaryota</taxon>
        <taxon>Metazoa</taxon>
        <taxon>Chordata</taxon>
        <taxon>Craniata</taxon>
        <taxon>Vertebrata</taxon>
        <taxon>Euteleostomi</taxon>
        <taxon>Actinopterygii</taxon>
        <taxon>Neopterygii</taxon>
        <taxon>Teleostei</taxon>
        <taxon>Protacanthopterygii</taxon>
        <taxon>Esociformes</taxon>
        <taxon>Umbridae</taxon>
        <taxon>Umbra</taxon>
    </lineage>
</organism>
<evidence type="ECO:0000313" key="2">
    <source>
        <dbReference type="EMBL" id="KAL0993558.1"/>
    </source>
</evidence>
<feature type="signal peptide" evidence="1">
    <location>
        <begin position="1"/>
        <end position="26"/>
    </location>
</feature>
<accession>A0ABD0X2M9</accession>
<gene>
    <name evidence="2" type="ORF">UPYG_G00109720</name>
</gene>
<keyword evidence="3" id="KW-1185">Reference proteome</keyword>
<dbReference type="InterPro" id="IPR050332">
    <property type="entry name" value="GPCR_2"/>
</dbReference>
<dbReference type="PROSITE" id="PS00650">
    <property type="entry name" value="G_PROTEIN_RECEP_F2_2"/>
    <property type="match status" value="1"/>
</dbReference>
<dbReference type="Gene3D" id="1.20.1070.10">
    <property type="entry name" value="Rhodopsin 7-helix transmembrane proteins"/>
    <property type="match status" value="1"/>
</dbReference>
<dbReference type="AlphaFoldDB" id="A0ABD0X2M9"/>
<dbReference type="Proteomes" id="UP001557470">
    <property type="component" value="Unassembled WGS sequence"/>
</dbReference>
<dbReference type="InterPro" id="IPR017983">
    <property type="entry name" value="GPCR_2_secretin-like_CS"/>
</dbReference>
<proteinExistence type="predicted"/>
<feature type="chain" id="PRO_5044752331" evidence="1">
    <location>
        <begin position="27"/>
        <end position="176"/>
    </location>
</feature>
<dbReference type="PANTHER" id="PTHR45620:SF29">
    <property type="entry name" value="GLUCAGON RECEPTOR"/>
    <property type="match status" value="1"/>
</dbReference>
<name>A0ABD0X2M9_UMBPY</name>
<evidence type="ECO:0000313" key="3">
    <source>
        <dbReference type="Proteomes" id="UP001557470"/>
    </source>
</evidence>
<evidence type="ECO:0000256" key="1">
    <source>
        <dbReference type="SAM" id="SignalP"/>
    </source>
</evidence>
<sequence>MTQKLVSLQGLLVAILYCFFNKEVQSEILKKWKRWKLGRNIEEEYRHTYSQPPHLNTKSGSVAGLGLSHGCRHHSPTSSLLHPCLPDIATTTTSAPHAKGPSCSSEEKHLLVVSCQNGMGRNRKNTGLTKHFHSPPCEGTIRCSHVLIDNNMDDICLTGKASECYEAPKENAESHL</sequence>
<protein>
    <submittedName>
        <fullName evidence="2">Uncharacterized protein</fullName>
    </submittedName>
</protein>
<keyword evidence="1" id="KW-0732">Signal</keyword>
<reference evidence="2 3" key="1">
    <citation type="submission" date="2024-06" db="EMBL/GenBank/DDBJ databases">
        <authorList>
            <person name="Pan Q."/>
            <person name="Wen M."/>
            <person name="Jouanno E."/>
            <person name="Zahm M."/>
            <person name="Klopp C."/>
            <person name="Cabau C."/>
            <person name="Louis A."/>
            <person name="Berthelot C."/>
            <person name="Parey E."/>
            <person name="Roest Crollius H."/>
            <person name="Montfort J."/>
            <person name="Robinson-Rechavi M."/>
            <person name="Bouchez O."/>
            <person name="Lampietro C."/>
            <person name="Lopez Roques C."/>
            <person name="Donnadieu C."/>
            <person name="Postlethwait J."/>
            <person name="Bobe J."/>
            <person name="Verreycken H."/>
            <person name="Guiguen Y."/>
        </authorList>
    </citation>
    <scope>NUCLEOTIDE SEQUENCE [LARGE SCALE GENOMIC DNA]</scope>
    <source>
        <strain evidence="2">Up_M1</strain>
        <tissue evidence="2">Testis</tissue>
    </source>
</reference>
<comment type="caution">
    <text evidence="2">The sequence shown here is derived from an EMBL/GenBank/DDBJ whole genome shotgun (WGS) entry which is preliminary data.</text>
</comment>